<protein>
    <submittedName>
        <fullName evidence="1">Uncharacterized protein</fullName>
    </submittedName>
</protein>
<evidence type="ECO:0000313" key="2">
    <source>
        <dbReference type="Proteomes" id="UP001266305"/>
    </source>
</evidence>
<sequence length="54" mass="5797">MKGCPAIQAGQERRLLKLLKPSGASFNLEPGATMKFRSHGLKYAAHFPAKSASP</sequence>
<dbReference type="EMBL" id="JASSZA010000001">
    <property type="protein sequence ID" value="KAK2121287.1"/>
    <property type="molecule type" value="Genomic_DNA"/>
</dbReference>
<reference evidence="1 2" key="1">
    <citation type="submission" date="2023-05" db="EMBL/GenBank/DDBJ databases">
        <title>B98-5 Cell Line De Novo Hybrid Assembly: An Optical Mapping Approach.</title>
        <authorList>
            <person name="Kananen K."/>
            <person name="Auerbach J.A."/>
            <person name="Kautto E."/>
            <person name="Blachly J.S."/>
        </authorList>
    </citation>
    <scope>NUCLEOTIDE SEQUENCE [LARGE SCALE GENOMIC DNA]</scope>
    <source>
        <strain evidence="1">B95-8</strain>
        <tissue evidence="1">Cell line</tissue>
    </source>
</reference>
<gene>
    <name evidence="1" type="ORF">P7K49_002673</name>
</gene>
<name>A0ABQ9WI02_SAGOE</name>
<proteinExistence type="predicted"/>
<organism evidence="1 2">
    <name type="scientific">Saguinus oedipus</name>
    <name type="common">Cotton-top tamarin</name>
    <name type="synonym">Oedipomidas oedipus</name>
    <dbReference type="NCBI Taxonomy" id="9490"/>
    <lineage>
        <taxon>Eukaryota</taxon>
        <taxon>Metazoa</taxon>
        <taxon>Chordata</taxon>
        <taxon>Craniata</taxon>
        <taxon>Vertebrata</taxon>
        <taxon>Euteleostomi</taxon>
        <taxon>Mammalia</taxon>
        <taxon>Eutheria</taxon>
        <taxon>Euarchontoglires</taxon>
        <taxon>Primates</taxon>
        <taxon>Haplorrhini</taxon>
        <taxon>Platyrrhini</taxon>
        <taxon>Cebidae</taxon>
        <taxon>Callitrichinae</taxon>
        <taxon>Saguinus</taxon>
    </lineage>
</organism>
<evidence type="ECO:0000313" key="1">
    <source>
        <dbReference type="EMBL" id="KAK2121287.1"/>
    </source>
</evidence>
<keyword evidence="2" id="KW-1185">Reference proteome</keyword>
<dbReference type="Proteomes" id="UP001266305">
    <property type="component" value="Unassembled WGS sequence"/>
</dbReference>
<accession>A0ABQ9WI02</accession>
<comment type="caution">
    <text evidence="1">The sequence shown here is derived from an EMBL/GenBank/DDBJ whole genome shotgun (WGS) entry which is preliminary data.</text>
</comment>